<evidence type="ECO:0000313" key="3">
    <source>
        <dbReference type="Proteomes" id="UP001142078"/>
    </source>
</evidence>
<evidence type="ECO:0000313" key="2">
    <source>
        <dbReference type="EMBL" id="MCR2042651.1"/>
    </source>
</evidence>
<keyword evidence="2" id="KW-0489">Methyltransferase</keyword>
<dbReference type="GO" id="GO:0008168">
    <property type="term" value="F:methyltransferase activity"/>
    <property type="evidence" value="ECO:0007669"/>
    <property type="project" value="UniProtKB-KW"/>
</dbReference>
<dbReference type="InterPro" id="IPR010719">
    <property type="entry name" value="MnmM_MeTrfase"/>
</dbReference>
<keyword evidence="3" id="KW-1185">Reference proteome</keyword>
<dbReference type="Pfam" id="PF06962">
    <property type="entry name" value="rRNA_methylase"/>
    <property type="match status" value="1"/>
</dbReference>
<dbReference type="CDD" id="cd02440">
    <property type="entry name" value="AdoMet_MTases"/>
    <property type="match status" value="1"/>
</dbReference>
<dbReference type="EMBL" id="JANJZL010000001">
    <property type="protein sequence ID" value="MCR2042651.1"/>
    <property type="molecule type" value="Genomic_DNA"/>
</dbReference>
<dbReference type="InterPro" id="IPR029063">
    <property type="entry name" value="SAM-dependent_MTases_sf"/>
</dbReference>
<dbReference type="InterPro" id="IPR011607">
    <property type="entry name" value="MGS-like_dom"/>
</dbReference>
<keyword evidence="2" id="KW-0808">Transferase</keyword>
<proteinExistence type="predicted"/>
<dbReference type="Gene3D" id="3.40.50.150">
    <property type="entry name" value="Vaccinia Virus protein VP39"/>
    <property type="match status" value="1"/>
</dbReference>
<dbReference type="PANTHER" id="PTHR35276">
    <property type="entry name" value="S-ADENOSYL-L-METHIONINE-DEPENDENT METHYLTRANSFERASES SUPERFAMILY PROTEIN"/>
    <property type="match status" value="1"/>
</dbReference>
<dbReference type="PANTHER" id="PTHR35276:SF1">
    <property type="entry name" value="TRNA (MNM(5)S(2)U34)-METHYLTRANSFERASE, CHLOROPLASTIC"/>
    <property type="match status" value="1"/>
</dbReference>
<dbReference type="Proteomes" id="UP001142078">
    <property type="component" value="Unassembled WGS sequence"/>
</dbReference>
<dbReference type="SMART" id="SM00851">
    <property type="entry name" value="MGS"/>
    <property type="match status" value="1"/>
</dbReference>
<reference evidence="2" key="1">
    <citation type="submission" date="2022-07" db="EMBL/GenBank/DDBJ databases">
        <title>Enhanced cultured diversity of the mouse gut microbiota enables custom-made synthetic communities.</title>
        <authorList>
            <person name="Afrizal A."/>
        </authorList>
    </citation>
    <scope>NUCLEOTIDE SEQUENCE</scope>
    <source>
        <strain evidence="2">DSM 29482</strain>
    </source>
</reference>
<accession>A0A9X2MJW9</accession>
<sequence>MDYKYFKNAVELAKKIMKETIWPGDIVLDCTVGKGNDTLLLAELVGPLGKIYGFDVQIDALDHTKKRLKEKGLANRVRLIHDGHENISNYIKDEKIKLVVFNLGYLPTGDHNIVTKPETTIQGIKTSLELLDQNGVLLVTSYTGHIGGLEEKKIIEKFLYELNQKKYSVLKFQFINQINNPPILYGVEKLN</sequence>
<feature type="domain" description="MGS-like" evidence="1">
    <location>
        <begin position="43"/>
        <end position="140"/>
    </location>
</feature>
<gene>
    <name evidence="2" type="ORF">NSA23_00840</name>
</gene>
<dbReference type="GO" id="GO:0032259">
    <property type="term" value="P:methylation"/>
    <property type="evidence" value="ECO:0007669"/>
    <property type="project" value="UniProtKB-KW"/>
</dbReference>
<comment type="caution">
    <text evidence="2">The sequence shown here is derived from an EMBL/GenBank/DDBJ whole genome shotgun (WGS) entry which is preliminary data.</text>
</comment>
<evidence type="ECO:0000259" key="1">
    <source>
        <dbReference type="SMART" id="SM00851"/>
    </source>
</evidence>
<dbReference type="SUPFAM" id="SSF53335">
    <property type="entry name" value="S-adenosyl-L-methionine-dependent methyltransferases"/>
    <property type="match status" value="1"/>
</dbReference>
<protein>
    <submittedName>
        <fullName evidence="2">Class I SAM-dependent methyltransferase</fullName>
    </submittedName>
</protein>
<organism evidence="2 3">
    <name type="scientific">Anaerosalibacter massiliensis</name>
    <dbReference type="NCBI Taxonomy" id="1347392"/>
    <lineage>
        <taxon>Bacteria</taxon>
        <taxon>Bacillati</taxon>
        <taxon>Bacillota</taxon>
        <taxon>Tissierellia</taxon>
        <taxon>Tissierellales</taxon>
        <taxon>Sporanaerobacteraceae</taxon>
        <taxon>Anaerosalibacter</taxon>
    </lineage>
</organism>
<dbReference type="RefSeq" id="WP_042681928.1">
    <property type="nucleotide sequence ID" value="NZ_CABKTM010000043.1"/>
</dbReference>
<dbReference type="AlphaFoldDB" id="A0A9X2MJW9"/>
<name>A0A9X2MJW9_9FIRM</name>